<evidence type="ECO:0000256" key="9">
    <source>
        <dbReference type="PROSITE-ProRule" id="PRU00228"/>
    </source>
</evidence>
<comment type="pathway">
    <text evidence="2">Protein modification; protein ubiquitination.</text>
</comment>
<comment type="caution">
    <text evidence="13">The sequence shown here is derived from an EMBL/GenBank/DDBJ whole genome shotgun (WGS) entry which is preliminary data.</text>
</comment>
<dbReference type="InterPro" id="IPR010606">
    <property type="entry name" value="Mib_Herc2"/>
</dbReference>
<dbReference type="OrthoDB" id="6153504at2759"/>
<evidence type="ECO:0000259" key="11">
    <source>
        <dbReference type="PROSITE" id="PS50135"/>
    </source>
</evidence>
<dbReference type="PROSITE" id="PS51416">
    <property type="entry name" value="MIB_HERC2"/>
    <property type="match status" value="1"/>
</dbReference>
<dbReference type="PANTHER" id="PTHR24202">
    <property type="entry name" value="E3 UBIQUITIN-PROTEIN LIGASE MIB2"/>
    <property type="match status" value="1"/>
</dbReference>
<dbReference type="GO" id="GO:0061630">
    <property type="term" value="F:ubiquitin protein ligase activity"/>
    <property type="evidence" value="ECO:0007669"/>
    <property type="project" value="UniProtKB-EC"/>
</dbReference>
<keyword evidence="7" id="KW-0833">Ubl conjugation pathway</keyword>
<keyword evidence="5" id="KW-0677">Repeat</keyword>
<evidence type="ECO:0000313" key="13">
    <source>
        <dbReference type="EMBL" id="CAG2229558.1"/>
    </source>
</evidence>
<dbReference type="InterPro" id="IPR043145">
    <property type="entry name" value="Znf_ZZ_sf"/>
</dbReference>
<keyword evidence="6 9" id="KW-0863">Zinc-finger</keyword>
<feature type="domain" description="ZZ-type" evidence="11">
    <location>
        <begin position="75"/>
        <end position="129"/>
    </location>
</feature>
<evidence type="ECO:0000256" key="2">
    <source>
        <dbReference type="ARBA" id="ARBA00004906"/>
    </source>
</evidence>
<evidence type="ECO:0000256" key="4">
    <source>
        <dbReference type="ARBA" id="ARBA00022723"/>
    </source>
</evidence>
<keyword evidence="8" id="KW-0862">Zinc</keyword>
<feature type="region of interest" description="Disordered" evidence="10">
    <location>
        <begin position="384"/>
        <end position="404"/>
    </location>
</feature>
<dbReference type="GO" id="GO:0005737">
    <property type="term" value="C:cytoplasm"/>
    <property type="evidence" value="ECO:0007669"/>
    <property type="project" value="UniProtKB-SubCell"/>
</dbReference>
<proteinExistence type="predicted"/>
<accession>A0A8S3TDR8</accession>
<dbReference type="InterPro" id="IPR037252">
    <property type="entry name" value="Mib_Herc2_sf"/>
</dbReference>
<reference evidence="13" key="1">
    <citation type="submission" date="2021-03" db="EMBL/GenBank/DDBJ databases">
        <authorList>
            <person name="Bekaert M."/>
        </authorList>
    </citation>
    <scope>NUCLEOTIDE SEQUENCE</scope>
</reference>
<evidence type="ECO:0000256" key="1">
    <source>
        <dbReference type="ARBA" id="ARBA00004496"/>
    </source>
</evidence>
<evidence type="ECO:0000256" key="6">
    <source>
        <dbReference type="ARBA" id="ARBA00022771"/>
    </source>
</evidence>
<evidence type="ECO:0000313" key="14">
    <source>
        <dbReference type="Proteomes" id="UP000683360"/>
    </source>
</evidence>
<evidence type="ECO:0000256" key="10">
    <source>
        <dbReference type="SAM" id="MobiDB-lite"/>
    </source>
</evidence>
<dbReference type="PANTHER" id="PTHR24202:SF4">
    <property type="entry name" value="E3 UBIQUITIN-PROTEIN LIGASE MIB2-RELATED"/>
    <property type="match status" value="1"/>
</dbReference>
<sequence length="470" mass="52680">MIKTGIRVIRGPDWDISNHEDGGPGHLGTIIDVSRQDQTCTVQWDNGHLSNCTATSDQQDLRIVYTESTVSKGHAHFAYCNICNNSQHMVRGLRFKCVTCKDYDLCMKCYMADEHDKTHSFVRVNSRLSKVIPVLPRVKSKRTKLYGFGPGASVMLTPFATSSHIDDIGRIEEMIEEEGGAAKVTWPSGEITTVNTGKDGLVEIKLVEPHHVGHVYIDHIPAADLSQPPDSCINPGDKVCVDLNFDTFQGLQQDYGDGLMIWKRKLRHVKIVYKDKANDWKKFQVLLIQGDVQKIMGETGKVVDVPRSTLCEVYFESVSRTYVLYIASLTKMSVPVVGDRVMVLADVGILMKRQRYLWKDPMRNFLRKKKFVFSPSCVVKDDGDSVVPREQTGSLSSDSDDEGTIKLTLRDKPSVYSQPEVKEMPAPFGVVKTLLTALIVNDEDGMSSEEEHVPKVNSKNIKLELPPYIS</sequence>
<comment type="subcellular location">
    <subcellularLocation>
        <location evidence="1">Cytoplasm</location>
    </subcellularLocation>
</comment>
<dbReference type="InterPro" id="IPR000433">
    <property type="entry name" value="Znf_ZZ"/>
</dbReference>
<keyword evidence="13" id="KW-0808">Transferase</keyword>
<dbReference type="GO" id="GO:0008270">
    <property type="term" value="F:zinc ion binding"/>
    <property type="evidence" value="ECO:0007669"/>
    <property type="project" value="UniProtKB-KW"/>
</dbReference>
<dbReference type="PROSITE" id="PS50135">
    <property type="entry name" value="ZF_ZZ_2"/>
    <property type="match status" value="1"/>
</dbReference>
<dbReference type="Pfam" id="PF06701">
    <property type="entry name" value="MIB_HERC2"/>
    <property type="match status" value="1"/>
</dbReference>
<dbReference type="Pfam" id="PF00569">
    <property type="entry name" value="ZZ"/>
    <property type="match status" value="1"/>
</dbReference>
<evidence type="ECO:0000256" key="8">
    <source>
        <dbReference type="ARBA" id="ARBA00022833"/>
    </source>
</evidence>
<dbReference type="Proteomes" id="UP000683360">
    <property type="component" value="Unassembled WGS sequence"/>
</dbReference>
<gene>
    <name evidence="13" type="ORF">MEDL_42435</name>
</gene>
<evidence type="ECO:0000256" key="3">
    <source>
        <dbReference type="ARBA" id="ARBA00022490"/>
    </source>
</evidence>
<name>A0A8S3TDR8_MYTED</name>
<dbReference type="EC" id="2.3.2.27" evidence="13"/>
<feature type="domain" description="MIB/HERC2" evidence="12">
    <location>
        <begin position="1"/>
        <end position="67"/>
    </location>
</feature>
<keyword evidence="3" id="KW-0963">Cytoplasm</keyword>
<dbReference type="SUPFAM" id="SSF159034">
    <property type="entry name" value="Mib/herc2 domain-like"/>
    <property type="match status" value="1"/>
</dbReference>
<evidence type="ECO:0000256" key="7">
    <source>
        <dbReference type="ARBA" id="ARBA00022786"/>
    </source>
</evidence>
<evidence type="ECO:0000259" key="12">
    <source>
        <dbReference type="PROSITE" id="PS51416"/>
    </source>
</evidence>
<dbReference type="SMART" id="SM00291">
    <property type="entry name" value="ZnF_ZZ"/>
    <property type="match status" value="1"/>
</dbReference>
<dbReference type="SUPFAM" id="SSF57850">
    <property type="entry name" value="RING/U-box"/>
    <property type="match status" value="1"/>
</dbReference>
<keyword evidence="14" id="KW-1185">Reference proteome</keyword>
<dbReference type="GO" id="GO:0016567">
    <property type="term" value="P:protein ubiquitination"/>
    <property type="evidence" value="ECO:0007669"/>
    <property type="project" value="InterPro"/>
</dbReference>
<dbReference type="Gene3D" id="3.30.60.90">
    <property type="match status" value="1"/>
</dbReference>
<evidence type="ECO:0000256" key="5">
    <source>
        <dbReference type="ARBA" id="ARBA00022737"/>
    </source>
</evidence>
<organism evidence="13 14">
    <name type="scientific">Mytilus edulis</name>
    <name type="common">Blue mussel</name>
    <dbReference type="NCBI Taxonomy" id="6550"/>
    <lineage>
        <taxon>Eukaryota</taxon>
        <taxon>Metazoa</taxon>
        <taxon>Spiralia</taxon>
        <taxon>Lophotrochozoa</taxon>
        <taxon>Mollusca</taxon>
        <taxon>Bivalvia</taxon>
        <taxon>Autobranchia</taxon>
        <taxon>Pteriomorphia</taxon>
        <taxon>Mytilida</taxon>
        <taxon>Mytiloidea</taxon>
        <taxon>Mytilidae</taxon>
        <taxon>Mytilinae</taxon>
        <taxon>Mytilus</taxon>
    </lineage>
</organism>
<dbReference type="EMBL" id="CAJPWZ010002030">
    <property type="protein sequence ID" value="CAG2229558.1"/>
    <property type="molecule type" value="Genomic_DNA"/>
</dbReference>
<keyword evidence="4" id="KW-0479">Metal-binding</keyword>
<keyword evidence="13" id="KW-0012">Acyltransferase</keyword>
<protein>
    <submittedName>
        <fullName evidence="13">MIB</fullName>
        <ecNumber evidence="13">2.3.2.27</ecNumber>
    </submittedName>
</protein>
<dbReference type="AlphaFoldDB" id="A0A8S3TDR8"/>
<dbReference type="Gene3D" id="2.30.30.40">
    <property type="entry name" value="SH3 Domains"/>
    <property type="match status" value="1"/>
</dbReference>